<sequence>MLPPATQVDVSLWSRLSARASKDSCERNGVRESCTNRPFPKDFRALKIRFLALEFVNLTITRLFVPESFDPWRWILSMSQELSCKLSSLALSSNFCSTFSLASPVSSGRPEISSISRRPYCSRSSRAKQKGPYGYQVILWPQTNSTLHVNGQVLRQT</sequence>
<keyword evidence="2" id="KW-1185">Reference proteome</keyword>
<accession>A0A9D4LZ49</accession>
<comment type="caution">
    <text evidence="1">The sequence shown here is derived from an EMBL/GenBank/DDBJ whole genome shotgun (WGS) entry which is preliminary data.</text>
</comment>
<reference evidence="1" key="2">
    <citation type="submission" date="2020-11" db="EMBL/GenBank/DDBJ databases">
        <authorList>
            <person name="McCartney M.A."/>
            <person name="Auch B."/>
            <person name="Kono T."/>
            <person name="Mallez S."/>
            <person name="Becker A."/>
            <person name="Gohl D.M."/>
            <person name="Silverstein K.A.T."/>
            <person name="Koren S."/>
            <person name="Bechman K.B."/>
            <person name="Herman A."/>
            <person name="Abrahante J.E."/>
            <person name="Garbe J."/>
        </authorList>
    </citation>
    <scope>NUCLEOTIDE SEQUENCE</scope>
    <source>
        <strain evidence="1">Duluth1</strain>
        <tissue evidence="1">Whole animal</tissue>
    </source>
</reference>
<dbReference type="Proteomes" id="UP000828390">
    <property type="component" value="Unassembled WGS sequence"/>
</dbReference>
<evidence type="ECO:0000313" key="1">
    <source>
        <dbReference type="EMBL" id="KAH3866337.1"/>
    </source>
</evidence>
<name>A0A9D4LZ49_DREPO</name>
<dbReference type="EMBL" id="JAIWYP010000002">
    <property type="protein sequence ID" value="KAH3866337.1"/>
    <property type="molecule type" value="Genomic_DNA"/>
</dbReference>
<reference evidence="1" key="1">
    <citation type="journal article" date="2019" name="bioRxiv">
        <title>The Genome of the Zebra Mussel, Dreissena polymorpha: A Resource for Invasive Species Research.</title>
        <authorList>
            <person name="McCartney M.A."/>
            <person name="Auch B."/>
            <person name="Kono T."/>
            <person name="Mallez S."/>
            <person name="Zhang Y."/>
            <person name="Obille A."/>
            <person name="Becker A."/>
            <person name="Abrahante J.E."/>
            <person name="Garbe J."/>
            <person name="Badalamenti J.P."/>
            <person name="Herman A."/>
            <person name="Mangelson H."/>
            <person name="Liachko I."/>
            <person name="Sullivan S."/>
            <person name="Sone E.D."/>
            <person name="Koren S."/>
            <person name="Silverstein K.A.T."/>
            <person name="Beckman K.B."/>
            <person name="Gohl D.M."/>
        </authorList>
    </citation>
    <scope>NUCLEOTIDE SEQUENCE</scope>
    <source>
        <strain evidence="1">Duluth1</strain>
        <tissue evidence="1">Whole animal</tissue>
    </source>
</reference>
<gene>
    <name evidence="1" type="ORF">DPMN_029399</name>
</gene>
<organism evidence="1 2">
    <name type="scientific">Dreissena polymorpha</name>
    <name type="common">Zebra mussel</name>
    <name type="synonym">Mytilus polymorpha</name>
    <dbReference type="NCBI Taxonomy" id="45954"/>
    <lineage>
        <taxon>Eukaryota</taxon>
        <taxon>Metazoa</taxon>
        <taxon>Spiralia</taxon>
        <taxon>Lophotrochozoa</taxon>
        <taxon>Mollusca</taxon>
        <taxon>Bivalvia</taxon>
        <taxon>Autobranchia</taxon>
        <taxon>Heteroconchia</taxon>
        <taxon>Euheterodonta</taxon>
        <taxon>Imparidentia</taxon>
        <taxon>Neoheterodontei</taxon>
        <taxon>Myida</taxon>
        <taxon>Dreissenoidea</taxon>
        <taxon>Dreissenidae</taxon>
        <taxon>Dreissena</taxon>
    </lineage>
</organism>
<dbReference type="AlphaFoldDB" id="A0A9D4LZ49"/>
<proteinExistence type="predicted"/>
<evidence type="ECO:0000313" key="2">
    <source>
        <dbReference type="Proteomes" id="UP000828390"/>
    </source>
</evidence>
<protein>
    <submittedName>
        <fullName evidence="1">Uncharacterized protein</fullName>
    </submittedName>
</protein>